<name>A0A1B9ISL4_9TREE</name>
<keyword evidence="3" id="KW-1185">Reference proteome</keyword>
<evidence type="ECO:0000256" key="1">
    <source>
        <dbReference type="SAM" id="MobiDB-lite"/>
    </source>
</evidence>
<dbReference type="EMBL" id="KI669462">
    <property type="protein sequence ID" value="OCF58532.1"/>
    <property type="molecule type" value="Genomic_DNA"/>
</dbReference>
<dbReference type="AlphaFoldDB" id="A0A1B9ISL4"/>
<sequence length="210" mass="23123">MSEEETEYGYESSDGDDESTVSEMTGSQFRSGQGEIKDRIVRLTQALGEIDLHINTILGTTQVSTEDGHKCLVEKIDQKLEVQSELGFCQAFLGKNGVHADLLNYYCVYYAGNQLGLDTDPEINASRAADLASKSFLREIAKSKRELFAVDLSKTTEQIMSDVASDLADEVAHTPSDVDRIKRLSTSQAVQSWIASFPPGQSQTAEEWEG</sequence>
<feature type="region of interest" description="Disordered" evidence="1">
    <location>
        <begin position="1"/>
        <end position="33"/>
    </location>
</feature>
<feature type="compositionally biased region" description="Acidic residues" evidence="1">
    <location>
        <begin position="1"/>
        <end position="20"/>
    </location>
</feature>
<protein>
    <submittedName>
        <fullName evidence="2">Uncharacterized protein</fullName>
    </submittedName>
</protein>
<reference evidence="3" key="2">
    <citation type="submission" date="2013-12" db="EMBL/GenBank/DDBJ databases">
        <title>Evolution of pathogenesis and genome organization in the Tremellales.</title>
        <authorList>
            <person name="Cuomo C."/>
            <person name="Litvintseva A."/>
            <person name="Heitman J."/>
            <person name="Chen Y."/>
            <person name="Sun S."/>
            <person name="Springer D."/>
            <person name="Dromer F."/>
            <person name="Young S."/>
            <person name="Zeng Q."/>
            <person name="Chapman S."/>
            <person name="Gujja S."/>
            <person name="Saif S."/>
            <person name="Birren B."/>
        </authorList>
    </citation>
    <scope>NUCLEOTIDE SEQUENCE [LARGE SCALE GENOMIC DNA]</scope>
    <source>
        <strain evidence="3">CBS 10435</strain>
    </source>
</reference>
<feature type="compositionally biased region" description="Polar residues" evidence="1">
    <location>
        <begin position="21"/>
        <end position="31"/>
    </location>
</feature>
<accession>A0A1B9ISL4</accession>
<gene>
    <name evidence="2" type="ORF">L486_04565</name>
</gene>
<reference evidence="2 3" key="1">
    <citation type="submission" date="2013-07" db="EMBL/GenBank/DDBJ databases">
        <title>The Genome Sequence of Kwoniella mangroviensis CBS10435.</title>
        <authorList>
            <consortium name="The Broad Institute Genome Sequencing Platform"/>
            <person name="Cuomo C."/>
            <person name="Litvintseva A."/>
            <person name="Chen Y."/>
            <person name="Heitman J."/>
            <person name="Sun S."/>
            <person name="Springer D."/>
            <person name="Dromer F."/>
            <person name="Young S.K."/>
            <person name="Zeng Q."/>
            <person name="Gargeya S."/>
            <person name="Fitzgerald M."/>
            <person name="Abouelleil A."/>
            <person name="Alvarado L."/>
            <person name="Berlin A.M."/>
            <person name="Chapman S.B."/>
            <person name="Dewar J."/>
            <person name="Goldberg J."/>
            <person name="Griggs A."/>
            <person name="Gujja S."/>
            <person name="Hansen M."/>
            <person name="Howarth C."/>
            <person name="Imamovic A."/>
            <person name="Larimer J."/>
            <person name="McCowan C."/>
            <person name="Murphy C."/>
            <person name="Pearson M."/>
            <person name="Priest M."/>
            <person name="Roberts A."/>
            <person name="Saif S."/>
            <person name="Shea T."/>
            <person name="Sykes S."/>
            <person name="Wortman J."/>
            <person name="Nusbaum C."/>
            <person name="Birren B."/>
        </authorList>
    </citation>
    <scope>NUCLEOTIDE SEQUENCE [LARGE SCALE GENOMIC DNA]</scope>
    <source>
        <strain evidence="2 3">CBS 10435</strain>
    </source>
</reference>
<proteinExistence type="predicted"/>
<evidence type="ECO:0000313" key="2">
    <source>
        <dbReference type="EMBL" id="OCF58532.1"/>
    </source>
</evidence>
<dbReference type="Proteomes" id="UP000092583">
    <property type="component" value="Unassembled WGS sequence"/>
</dbReference>
<evidence type="ECO:0000313" key="3">
    <source>
        <dbReference type="Proteomes" id="UP000092583"/>
    </source>
</evidence>
<organism evidence="2 3">
    <name type="scientific">Kwoniella mangroviensis CBS 10435</name>
    <dbReference type="NCBI Taxonomy" id="1331196"/>
    <lineage>
        <taxon>Eukaryota</taxon>
        <taxon>Fungi</taxon>
        <taxon>Dikarya</taxon>
        <taxon>Basidiomycota</taxon>
        <taxon>Agaricomycotina</taxon>
        <taxon>Tremellomycetes</taxon>
        <taxon>Tremellales</taxon>
        <taxon>Cryptococcaceae</taxon>
        <taxon>Kwoniella</taxon>
    </lineage>
</organism>